<dbReference type="EMBL" id="KK088445">
    <property type="protein sequence ID" value="EYE91370.1"/>
    <property type="molecule type" value="Genomic_DNA"/>
</dbReference>
<gene>
    <name evidence="1" type="ORF">EURHEDRAFT_242618</name>
</gene>
<dbReference type="AlphaFoldDB" id="A0A017S5C1"/>
<evidence type="ECO:0000313" key="2">
    <source>
        <dbReference type="Proteomes" id="UP000019804"/>
    </source>
</evidence>
<dbReference type="HOGENOM" id="CLU_2170552_0_0_1"/>
<dbReference type="OrthoDB" id="2980193at2759"/>
<sequence>MISLGNKPRVLRGQADFGNYCMRRNPFKEIFMAVAEQPAQLAIIKLLLEWGGFDVRTQDIDGNTALYYLAATLAIGSETVKVLRAMNGGKEVWQSSRNRCGLTPKQLMEE</sequence>
<organism evidence="1 2">
    <name type="scientific">Aspergillus ruber (strain CBS 135680)</name>
    <dbReference type="NCBI Taxonomy" id="1388766"/>
    <lineage>
        <taxon>Eukaryota</taxon>
        <taxon>Fungi</taxon>
        <taxon>Dikarya</taxon>
        <taxon>Ascomycota</taxon>
        <taxon>Pezizomycotina</taxon>
        <taxon>Eurotiomycetes</taxon>
        <taxon>Eurotiomycetidae</taxon>
        <taxon>Eurotiales</taxon>
        <taxon>Aspergillaceae</taxon>
        <taxon>Aspergillus</taxon>
        <taxon>Aspergillus subgen. Aspergillus</taxon>
    </lineage>
</organism>
<keyword evidence="2" id="KW-1185">Reference proteome</keyword>
<reference evidence="2" key="1">
    <citation type="journal article" date="2014" name="Nat. Commun.">
        <title>Genomic adaptations of the halophilic Dead Sea filamentous fungus Eurotium rubrum.</title>
        <authorList>
            <person name="Kis-Papo T."/>
            <person name="Weig A.R."/>
            <person name="Riley R."/>
            <person name="Persoh D."/>
            <person name="Salamov A."/>
            <person name="Sun H."/>
            <person name="Lipzen A."/>
            <person name="Wasser S.P."/>
            <person name="Rambold G."/>
            <person name="Grigoriev I.V."/>
            <person name="Nevo E."/>
        </authorList>
    </citation>
    <scope>NUCLEOTIDE SEQUENCE [LARGE SCALE GENOMIC DNA]</scope>
    <source>
        <strain evidence="2">CBS 135680</strain>
    </source>
</reference>
<proteinExistence type="predicted"/>
<dbReference type="SUPFAM" id="SSF48403">
    <property type="entry name" value="Ankyrin repeat"/>
    <property type="match status" value="1"/>
</dbReference>
<dbReference type="GeneID" id="63693196"/>
<accession>A0A017S5C1</accession>
<dbReference type="InterPro" id="IPR036770">
    <property type="entry name" value="Ankyrin_rpt-contain_sf"/>
</dbReference>
<dbReference type="Gene3D" id="1.25.40.20">
    <property type="entry name" value="Ankyrin repeat-containing domain"/>
    <property type="match status" value="1"/>
</dbReference>
<dbReference type="STRING" id="1388766.A0A017S5C1"/>
<protein>
    <recommendedName>
        <fullName evidence="3">Ankyrin repeat-containing domain protein</fullName>
    </recommendedName>
</protein>
<evidence type="ECO:0008006" key="3">
    <source>
        <dbReference type="Google" id="ProtNLM"/>
    </source>
</evidence>
<name>A0A017S5C1_ASPRC</name>
<evidence type="ECO:0000313" key="1">
    <source>
        <dbReference type="EMBL" id="EYE91370.1"/>
    </source>
</evidence>
<dbReference type="Proteomes" id="UP000019804">
    <property type="component" value="Unassembled WGS sequence"/>
</dbReference>
<dbReference type="RefSeq" id="XP_040635060.1">
    <property type="nucleotide sequence ID" value="XM_040778072.1"/>
</dbReference>